<feature type="compositionally biased region" description="Basic and acidic residues" evidence="1">
    <location>
        <begin position="147"/>
        <end position="157"/>
    </location>
</feature>
<evidence type="ECO:0000313" key="3">
    <source>
        <dbReference type="Proteomes" id="UP000240883"/>
    </source>
</evidence>
<reference evidence="2 3" key="1">
    <citation type="journal article" date="2018" name="Front. Microbiol.">
        <title>Genome-Wide Analysis of Corynespora cassiicola Leaf Fall Disease Putative Effectors.</title>
        <authorList>
            <person name="Lopez D."/>
            <person name="Ribeiro S."/>
            <person name="Label P."/>
            <person name="Fumanal B."/>
            <person name="Venisse J.S."/>
            <person name="Kohler A."/>
            <person name="de Oliveira R.R."/>
            <person name="Labutti K."/>
            <person name="Lipzen A."/>
            <person name="Lail K."/>
            <person name="Bauer D."/>
            <person name="Ohm R.A."/>
            <person name="Barry K.W."/>
            <person name="Spatafora J."/>
            <person name="Grigoriev I.V."/>
            <person name="Martin F.M."/>
            <person name="Pujade-Renaud V."/>
        </authorList>
    </citation>
    <scope>NUCLEOTIDE SEQUENCE [LARGE SCALE GENOMIC DNA]</scope>
    <source>
        <strain evidence="2 3">Philippines</strain>
    </source>
</reference>
<sequence length="157" mass="17763">MHPIPTGHRFAPRLLRLPGPYLPYMHLLTTSTWMQTRLAHLISSPLPRATKMTWTARPIPFDVPADTSLDACLFPRTLFPYRALLRSLCPWAVACANANAWPPFVVDTHANSTRMRNSNGAASPDRDLHSSGYRPIKGRKKFPPGPQRRDNHLFNLT</sequence>
<proteinExistence type="predicted"/>
<evidence type="ECO:0000313" key="2">
    <source>
        <dbReference type="EMBL" id="PSN65738.1"/>
    </source>
</evidence>
<feature type="region of interest" description="Disordered" evidence="1">
    <location>
        <begin position="115"/>
        <end position="157"/>
    </location>
</feature>
<protein>
    <submittedName>
        <fullName evidence="2">Uncharacterized protein</fullName>
    </submittedName>
</protein>
<dbReference type="AlphaFoldDB" id="A0A2T2NL03"/>
<organism evidence="2 3">
    <name type="scientific">Corynespora cassiicola Philippines</name>
    <dbReference type="NCBI Taxonomy" id="1448308"/>
    <lineage>
        <taxon>Eukaryota</taxon>
        <taxon>Fungi</taxon>
        <taxon>Dikarya</taxon>
        <taxon>Ascomycota</taxon>
        <taxon>Pezizomycotina</taxon>
        <taxon>Dothideomycetes</taxon>
        <taxon>Pleosporomycetidae</taxon>
        <taxon>Pleosporales</taxon>
        <taxon>Corynesporascaceae</taxon>
        <taxon>Corynespora</taxon>
    </lineage>
</organism>
<keyword evidence="3" id="KW-1185">Reference proteome</keyword>
<name>A0A2T2NL03_CORCC</name>
<dbReference type="Proteomes" id="UP000240883">
    <property type="component" value="Unassembled WGS sequence"/>
</dbReference>
<evidence type="ECO:0000256" key="1">
    <source>
        <dbReference type="SAM" id="MobiDB-lite"/>
    </source>
</evidence>
<dbReference type="EMBL" id="KZ678136">
    <property type="protein sequence ID" value="PSN65738.1"/>
    <property type="molecule type" value="Genomic_DNA"/>
</dbReference>
<accession>A0A2T2NL03</accession>
<gene>
    <name evidence="2" type="ORF">BS50DRAFT_396902</name>
</gene>